<dbReference type="Proteomes" id="UP001285441">
    <property type="component" value="Unassembled WGS sequence"/>
</dbReference>
<feature type="transmembrane region" description="Helical" evidence="2">
    <location>
        <begin position="287"/>
        <end position="311"/>
    </location>
</feature>
<dbReference type="PANTHER" id="PTHR34502:SF5">
    <property type="entry name" value="DUF6594 DOMAIN-CONTAINING PROTEIN"/>
    <property type="match status" value="1"/>
</dbReference>
<accession>A0AAE0NQ88</accession>
<dbReference type="InterPro" id="IPR046529">
    <property type="entry name" value="DUF6594"/>
</dbReference>
<keyword evidence="2" id="KW-0812">Transmembrane</keyword>
<keyword evidence="2" id="KW-0472">Membrane</keyword>
<reference evidence="4" key="2">
    <citation type="submission" date="2023-06" db="EMBL/GenBank/DDBJ databases">
        <authorList>
            <consortium name="Lawrence Berkeley National Laboratory"/>
            <person name="Haridas S."/>
            <person name="Hensen N."/>
            <person name="Bonometti L."/>
            <person name="Westerberg I."/>
            <person name="Brannstrom I.O."/>
            <person name="Guillou S."/>
            <person name="Cros-Aarteil S."/>
            <person name="Calhoun S."/>
            <person name="Kuo A."/>
            <person name="Mondo S."/>
            <person name="Pangilinan J."/>
            <person name="Riley R."/>
            <person name="LaButti K."/>
            <person name="Andreopoulos B."/>
            <person name="Lipzen A."/>
            <person name="Chen C."/>
            <person name="Yanf M."/>
            <person name="Daum C."/>
            <person name="Ng V."/>
            <person name="Clum A."/>
            <person name="Steindorff A."/>
            <person name="Ohm R."/>
            <person name="Martin F."/>
            <person name="Silar P."/>
            <person name="Natvig D."/>
            <person name="Lalanne C."/>
            <person name="Gautier V."/>
            <person name="Ament-velasquez S.L."/>
            <person name="Kruys A."/>
            <person name="Hutchinson M.I."/>
            <person name="Powell A.J."/>
            <person name="Barry K."/>
            <person name="Miller A.N."/>
            <person name="Grigoriev I.V."/>
            <person name="Debuchy R."/>
            <person name="Gladieux P."/>
            <person name="Thoren M.H."/>
            <person name="Johannesson H."/>
        </authorList>
    </citation>
    <scope>NUCLEOTIDE SEQUENCE</scope>
    <source>
        <strain evidence="4">CBS 232.78</strain>
    </source>
</reference>
<name>A0AAE0NQ88_9PEZI</name>
<comment type="caution">
    <text evidence="4">The sequence shown here is derived from an EMBL/GenBank/DDBJ whole genome shotgun (WGS) entry which is preliminary data.</text>
</comment>
<evidence type="ECO:0000259" key="3">
    <source>
        <dbReference type="Pfam" id="PF20237"/>
    </source>
</evidence>
<feature type="compositionally biased region" description="Polar residues" evidence="1">
    <location>
        <begin position="1"/>
        <end position="15"/>
    </location>
</feature>
<feature type="domain" description="DUF6594" evidence="3">
    <location>
        <begin position="28"/>
        <end position="299"/>
    </location>
</feature>
<proteinExistence type="predicted"/>
<evidence type="ECO:0000313" key="5">
    <source>
        <dbReference type="Proteomes" id="UP001285441"/>
    </source>
</evidence>
<reference evidence="4" key="1">
    <citation type="journal article" date="2023" name="Mol. Phylogenet. Evol.">
        <title>Genome-scale phylogeny and comparative genomics of the fungal order Sordariales.</title>
        <authorList>
            <person name="Hensen N."/>
            <person name="Bonometti L."/>
            <person name="Westerberg I."/>
            <person name="Brannstrom I.O."/>
            <person name="Guillou S."/>
            <person name="Cros-Aarteil S."/>
            <person name="Calhoun S."/>
            <person name="Haridas S."/>
            <person name="Kuo A."/>
            <person name="Mondo S."/>
            <person name="Pangilinan J."/>
            <person name="Riley R."/>
            <person name="LaButti K."/>
            <person name="Andreopoulos B."/>
            <person name="Lipzen A."/>
            <person name="Chen C."/>
            <person name="Yan M."/>
            <person name="Daum C."/>
            <person name="Ng V."/>
            <person name="Clum A."/>
            <person name="Steindorff A."/>
            <person name="Ohm R.A."/>
            <person name="Martin F."/>
            <person name="Silar P."/>
            <person name="Natvig D.O."/>
            <person name="Lalanne C."/>
            <person name="Gautier V."/>
            <person name="Ament-Velasquez S.L."/>
            <person name="Kruys A."/>
            <person name="Hutchinson M.I."/>
            <person name="Powell A.J."/>
            <person name="Barry K."/>
            <person name="Miller A.N."/>
            <person name="Grigoriev I.V."/>
            <person name="Debuchy R."/>
            <person name="Gladieux P."/>
            <person name="Hiltunen Thoren M."/>
            <person name="Johannesson H."/>
        </authorList>
    </citation>
    <scope>NUCLEOTIDE SEQUENCE</scope>
    <source>
        <strain evidence="4">CBS 232.78</strain>
    </source>
</reference>
<keyword evidence="5" id="KW-1185">Reference proteome</keyword>
<feature type="transmembrane region" description="Helical" evidence="2">
    <location>
        <begin position="232"/>
        <end position="255"/>
    </location>
</feature>
<dbReference type="EMBL" id="JAULSW010000004">
    <property type="protein sequence ID" value="KAK3385713.1"/>
    <property type="molecule type" value="Genomic_DNA"/>
</dbReference>
<feature type="region of interest" description="Disordered" evidence="1">
    <location>
        <begin position="1"/>
        <end position="20"/>
    </location>
</feature>
<protein>
    <recommendedName>
        <fullName evidence="3">DUF6594 domain-containing protein</fullName>
    </recommendedName>
</protein>
<evidence type="ECO:0000256" key="2">
    <source>
        <dbReference type="SAM" id="Phobius"/>
    </source>
</evidence>
<sequence length="321" mass="35955">MDNTAPSMSDQNNNIEAGLNASDRVEGYDRLGRLMGELPDTAIFRRFGALGAEDLLYRQAELCELERRLREDQREDKESRHEDRVRYARDWGRLQSSVDEDAPEGNDGSQLETILEIREKLKDYQEALLRYRQVHALGPPVSRQVKAVQEWMERPDMGNVFLVGLDKDIWKEPNLDDLVALAAPSEDNFTNSLTLNMIHLYNRVFGRYIHRAETRDFLQNTIKYTDEGTFKVLKTLSTLVASLVPMAAIAVLYSIKTMPDHLGAVAGFTALFSFSLSVITSAATKEIFAATAAFAAVLVVFIGVTESQIIIASTPTSSTSQ</sequence>
<dbReference type="Pfam" id="PF20237">
    <property type="entry name" value="DUF6594"/>
    <property type="match status" value="1"/>
</dbReference>
<dbReference type="AlphaFoldDB" id="A0AAE0NQ88"/>
<organism evidence="4 5">
    <name type="scientific">Podospora didyma</name>
    <dbReference type="NCBI Taxonomy" id="330526"/>
    <lineage>
        <taxon>Eukaryota</taxon>
        <taxon>Fungi</taxon>
        <taxon>Dikarya</taxon>
        <taxon>Ascomycota</taxon>
        <taxon>Pezizomycotina</taxon>
        <taxon>Sordariomycetes</taxon>
        <taxon>Sordariomycetidae</taxon>
        <taxon>Sordariales</taxon>
        <taxon>Podosporaceae</taxon>
        <taxon>Podospora</taxon>
    </lineage>
</organism>
<dbReference type="PANTHER" id="PTHR34502">
    <property type="entry name" value="DUF6594 DOMAIN-CONTAINING PROTEIN-RELATED"/>
    <property type="match status" value="1"/>
</dbReference>
<gene>
    <name evidence="4" type="ORF">B0H63DRAFT_473466</name>
</gene>
<feature type="transmembrane region" description="Helical" evidence="2">
    <location>
        <begin position="261"/>
        <end position="280"/>
    </location>
</feature>
<evidence type="ECO:0000313" key="4">
    <source>
        <dbReference type="EMBL" id="KAK3385713.1"/>
    </source>
</evidence>
<keyword evidence="2" id="KW-1133">Transmembrane helix</keyword>
<evidence type="ECO:0000256" key="1">
    <source>
        <dbReference type="SAM" id="MobiDB-lite"/>
    </source>
</evidence>